<dbReference type="Proteomes" id="UP001146351">
    <property type="component" value="Unassembled WGS sequence"/>
</dbReference>
<accession>A0A9W9HTB6</accession>
<comment type="caution">
    <text evidence="2">The sequence shown here is derived from an EMBL/GenBank/DDBJ whole genome shotgun (WGS) entry which is preliminary data.</text>
</comment>
<evidence type="ECO:0008006" key="4">
    <source>
        <dbReference type="Google" id="ProtNLM"/>
    </source>
</evidence>
<gene>
    <name evidence="2" type="ORF">N7492_008733</name>
</gene>
<dbReference type="GO" id="GO:0008237">
    <property type="term" value="F:metallopeptidase activity"/>
    <property type="evidence" value="ECO:0007669"/>
    <property type="project" value="InterPro"/>
</dbReference>
<protein>
    <recommendedName>
        <fullName evidence="4">Lysine-specific metallo-endopeptidase domain-containing protein</fullName>
    </recommendedName>
</protein>
<dbReference type="Gene3D" id="3.40.390.10">
    <property type="entry name" value="Collagenase (Catalytic Domain)"/>
    <property type="match status" value="1"/>
</dbReference>
<name>A0A9W9HTB6_9EURO</name>
<dbReference type="EMBL" id="JAPQKO010000006">
    <property type="protein sequence ID" value="KAJ5155930.1"/>
    <property type="molecule type" value="Genomic_DNA"/>
</dbReference>
<dbReference type="OrthoDB" id="5357372at2759"/>
<reference evidence="2" key="1">
    <citation type="submission" date="2022-11" db="EMBL/GenBank/DDBJ databases">
        <authorList>
            <person name="Petersen C."/>
        </authorList>
    </citation>
    <scope>NUCLEOTIDE SEQUENCE</scope>
    <source>
        <strain evidence="2">IBT 21917</strain>
    </source>
</reference>
<keyword evidence="1" id="KW-0732">Signal</keyword>
<proteinExistence type="predicted"/>
<dbReference type="AlphaFoldDB" id="A0A9W9HTB6"/>
<organism evidence="2 3">
    <name type="scientific">Penicillium capsulatum</name>
    <dbReference type="NCBI Taxonomy" id="69766"/>
    <lineage>
        <taxon>Eukaryota</taxon>
        <taxon>Fungi</taxon>
        <taxon>Dikarya</taxon>
        <taxon>Ascomycota</taxon>
        <taxon>Pezizomycotina</taxon>
        <taxon>Eurotiomycetes</taxon>
        <taxon>Eurotiomycetidae</taxon>
        <taxon>Eurotiales</taxon>
        <taxon>Aspergillaceae</taxon>
        <taxon>Penicillium</taxon>
    </lineage>
</organism>
<reference evidence="2" key="2">
    <citation type="journal article" date="2023" name="IMA Fungus">
        <title>Comparative genomic study of the Penicillium genus elucidates a diverse pangenome and 15 lateral gene transfer events.</title>
        <authorList>
            <person name="Petersen C."/>
            <person name="Sorensen T."/>
            <person name="Nielsen M.R."/>
            <person name="Sondergaard T.E."/>
            <person name="Sorensen J.L."/>
            <person name="Fitzpatrick D.A."/>
            <person name="Frisvad J.C."/>
            <person name="Nielsen K.L."/>
        </authorList>
    </citation>
    <scope>NUCLEOTIDE SEQUENCE</scope>
    <source>
        <strain evidence="2">IBT 21917</strain>
    </source>
</reference>
<sequence length="309" mass="34925">MKLYSLSSVCAIIGSVWAKGPGWKLDDSCKANGWQDMVPTAVESAFSMASDELDAVTRSINKAETNEDIGNVIKWMFMKDGEEPNEERLGTLKTNLQNLVSAKTRKDNETPDRKTIVVYCSLDRFEKTDSGAYYDKDIKETIKKGQSAFDHCKRKLPVVAYTWNPTDRSYPSQIQLCPWFLNWQKSVQSKALLDARFKGNFYRAVAKGMSIHRTFFTPIDMLSLLDKVILHEMQHTIIGGSAMDVDMHSLKLIKYGWKRCLGLAQEGDTDRYRQSQLNADTIAVAGNAIRYIKKNSIVKKNGEVVKKAS</sequence>
<evidence type="ECO:0000313" key="3">
    <source>
        <dbReference type="Proteomes" id="UP001146351"/>
    </source>
</evidence>
<feature type="signal peptide" evidence="1">
    <location>
        <begin position="1"/>
        <end position="18"/>
    </location>
</feature>
<evidence type="ECO:0000256" key="1">
    <source>
        <dbReference type="SAM" id="SignalP"/>
    </source>
</evidence>
<dbReference type="InterPro" id="IPR024079">
    <property type="entry name" value="MetalloPept_cat_dom_sf"/>
</dbReference>
<keyword evidence="3" id="KW-1185">Reference proteome</keyword>
<evidence type="ECO:0000313" key="2">
    <source>
        <dbReference type="EMBL" id="KAJ5155930.1"/>
    </source>
</evidence>
<feature type="chain" id="PRO_5040960608" description="Lysine-specific metallo-endopeptidase domain-containing protein" evidence="1">
    <location>
        <begin position="19"/>
        <end position="309"/>
    </location>
</feature>